<feature type="domain" description="Major facilitator superfamily (MFS) profile" evidence="5">
    <location>
        <begin position="46"/>
        <end position="435"/>
    </location>
</feature>
<feature type="transmembrane region" description="Helical" evidence="4">
    <location>
        <begin position="117"/>
        <end position="136"/>
    </location>
</feature>
<dbReference type="Gene3D" id="1.20.1250.20">
    <property type="entry name" value="MFS general substrate transporter like domains"/>
    <property type="match status" value="1"/>
</dbReference>
<feature type="transmembrane region" description="Helical" evidence="4">
    <location>
        <begin position="208"/>
        <end position="229"/>
    </location>
</feature>
<proteinExistence type="inferred from homology"/>
<dbReference type="PANTHER" id="PTHR11360">
    <property type="entry name" value="MONOCARBOXYLATE TRANSPORTER"/>
    <property type="match status" value="1"/>
</dbReference>
<protein>
    <submittedName>
        <fullName evidence="6">MFS general substrate transporter</fullName>
    </submittedName>
</protein>
<dbReference type="InterPro" id="IPR050327">
    <property type="entry name" value="Proton-linked_MCT"/>
</dbReference>
<organism evidence="6 7">
    <name type="scientific">Microthyrium microscopicum</name>
    <dbReference type="NCBI Taxonomy" id="703497"/>
    <lineage>
        <taxon>Eukaryota</taxon>
        <taxon>Fungi</taxon>
        <taxon>Dikarya</taxon>
        <taxon>Ascomycota</taxon>
        <taxon>Pezizomycotina</taxon>
        <taxon>Dothideomycetes</taxon>
        <taxon>Dothideomycetes incertae sedis</taxon>
        <taxon>Microthyriales</taxon>
        <taxon>Microthyriaceae</taxon>
        <taxon>Microthyrium</taxon>
    </lineage>
</organism>
<feature type="transmembrane region" description="Helical" evidence="4">
    <location>
        <begin position="87"/>
        <end position="110"/>
    </location>
</feature>
<dbReference type="PANTHER" id="PTHR11360:SF234">
    <property type="entry name" value="MFS-TYPE TRANSPORTER DBAD-RELATED"/>
    <property type="match status" value="1"/>
</dbReference>
<comment type="subcellular location">
    <subcellularLocation>
        <location evidence="1">Membrane</location>
        <topology evidence="1">Multi-pass membrane protein</topology>
    </subcellularLocation>
</comment>
<evidence type="ECO:0000259" key="5">
    <source>
        <dbReference type="PROSITE" id="PS50850"/>
    </source>
</evidence>
<feature type="transmembrane region" description="Helical" evidence="4">
    <location>
        <begin position="55"/>
        <end position="75"/>
    </location>
</feature>
<keyword evidence="4" id="KW-0472">Membrane</keyword>
<accession>A0A6A6UDY8</accession>
<evidence type="ECO:0000256" key="3">
    <source>
        <dbReference type="SAM" id="MobiDB-lite"/>
    </source>
</evidence>
<feature type="transmembrane region" description="Helical" evidence="4">
    <location>
        <begin position="174"/>
        <end position="196"/>
    </location>
</feature>
<dbReference type="Proteomes" id="UP000799302">
    <property type="component" value="Unassembled WGS sequence"/>
</dbReference>
<dbReference type="Pfam" id="PF07690">
    <property type="entry name" value="MFS_1"/>
    <property type="match status" value="1"/>
</dbReference>
<dbReference type="InterPro" id="IPR020846">
    <property type="entry name" value="MFS_dom"/>
</dbReference>
<keyword evidence="7" id="KW-1185">Reference proteome</keyword>
<keyword evidence="4" id="KW-1133">Transmembrane helix</keyword>
<dbReference type="GO" id="GO:0016020">
    <property type="term" value="C:membrane"/>
    <property type="evidence" value="ECO:0007669"/>
    <property type="project" value="UniProtKB-SubCell"/>
</dbReference>
<feature type="transmembrane region" description="Helical" evidence="4">
    <location>
        <begin position="287"/>
        <end position="305"/>
    </location>
</feature>
<name>A0A6A6UDY8_9PEZI</name>
<evidence type="ECO:0000313" key="7">
    <source>
        <dbReference type="Proteomes" id="UP000799302"/>
    </source>
</evidence>
<evidence type="ECO:0000256" key="4">
    <source>
        <dbReference type="SAM" id="Phobius"/>
    </source>
</evidence>
<sequence length="448" mass="47589">MASAATPMASSNLPPRVNMEEPSNNINSPTPAPVSVPYVAPDGGWKAWSTVAGGFFCQFASFGFINALGTFQYIYETNILKTTSPASITWILTMQLFLMFFFSQPVGLLVDLFGHRIILAVSSLLSVAGLIGLAFARSYGQVFLAQSICFGLGAAGVFTVGMVVAAQWFSKKRVIALGVVAAGSSLGGVIFPIFLAQLYAQIGFEKTILYTALIIGIALLLANVLMFPAMKPKGLAGRRTLIRFSLFKQTPYLLFVIGVFLYFWGLFAPFDFLPLFADQDASTKGVSLYMVSILNAASLPGRILPSLFSGKIGHLKVLAFSGVLTAISVLVIWVPLNSHPSLGGLVFLALMVGFFSGAFVGLMTPCLLDVAGGHSSDFGAMMGTFFAIIAVSSLTGLPIQASISKGNDLLGLMIFAGIAMLLGSILLVITDVMIQRRKVAVEEAKASH</sequence>
<dbReference type="InterPro" id="IPR036259">
    <property type="entry name" value="MFS_trans_sf"/>
</dbReference>
<feature type="transmembrane region" description="Helical" evidence="4">
    <location>
        <begin position="380"/>
        <end position="403"/>
    </location>
</feature>
<feature type="transmembrane region" description="Helical" evidence="4">
    <location>
        <begin position="342"/>
        <end position="368"/>
    </location>
</feature>
<feature type="transmembrane region" description="Helical" evidence="4">
    <location>
        <begin position="250"/>
        <end position="267"/>
    </location>
</feature>
<comment type="similarity">
    <text evidence="2">Belongs to the major facilitator superfamily. Monocarboxylate porter (TC 2.A.1.13) family.</text>
</comment>
<keyword evidence="4" id="KW-0812">Transmembrane</keyword>
<dbReference type="EMBL" id="MU004235">
    <property type="protein sequence ID" value="KAF2669308.1"/>
    <property type="molecule type" value="Genomic_DNA"/>
</dbReference>
<dbReference type="SUPFAM" id="SSF103473">
    <property type="entry name" value="MFS general substrate transporter"/>
    <property type="match status" value="1"/>
</dbReference>
<dbReference type="GO" id="GO:0022857">
    <property type="term" value="F:transmembrane transporter activity"/>
    <property type="evidence" value="ECO:0007669"/>
    <property type="project" value="InterPro"/>
</dbReference>
<evidence type="ECO:0000313" key="6">
    <source>
        <dbReference type="EMBL" id="KAF2669308.1"/>
    </source>
</evidence>
<dbReference type="AlphaFoldDB" id="A0A6A6UDY8"/>
<dbReference type="PROSITE" id="PS50850">
    <property type="entry name" value="MFS"/>
    <property type="match status" value="1"/>
</dbReference>
<reference evidence="6" key="1">
    <citation type="journal article" date="2020" name="Stud. Mycol.">
        <title>101 Dothideomycetes genomes: a test case for predicting lifestyles and emergence of pathogens.</title>
        <authorList>
            <person name="Haridas S."/>
            <person name="Albert R."/>
            <person name="Binder M."/>
            <person name="Bloem J."/>
            <person name="Labutti K."/>
            <person name="Salamov A."/>
            <person name="Andreopoulos B."/>
            <person name="Baker S."/>
            <person name="Barry K."/>
            <person name="Bills G."/>
            <person name="Bluhm B."/>
            <person name="Cannon C."/>
            <person name="Castanera R."/>
            <person name="Culley D."/>
            <person name="Daum C."/>
            <person name="Ezra D."/>
            <person name="Gonzalez J."/>
            <person name="Henrissat B."/>
            <person name="Kuo A."/>
            <person name="Liang C."/>
            <person name="Lipzen A."/>
            <person name="Lutzoni F."/>
            <person name="Magnuson J."/>
            <person name="Mondo S."/>
            <person name="Nolan M."/>
            <person name="Ohm R."/>
            <person name="Pangilinan J."/>
            <person name="Park H.-J."/>
            <person name="Ramirez L."/>
            <person name="Alfaro M."/>
            <person name="Sun H."/>
            <person name="Tritt A."/>
            <person name="Yoshinaga Y."/>
            <person name="Zwiers L.-H."/>
            <person name="Turgeon B."/>
            <person name="Goodwin S."/>
            <person name="Spatafora J."/>
            <person name="Crous P."/>
            <person name="Grigoriev I."/>
        </authorList>
    </citation>
    <scope>NUCLEOTIDE SEQUENCE</scope>
    <source>
        <strain evidence="6">CBS 115976</strain>
    </source>
</reference>
<dbReference type="OrthoDB" id="5667at2759"/>
<feature type="region of interest" description="Disordered" evidence="3">
    <location>
        <begin position="1"/>
        <end position="28"/>
    </location>
</feature>
<gene>
    <name evidence="6" type="ORF">BT63DRAFT_425043</name>
</gene>
<feature type="transmembrane region" description="Helical" evidence="4">
    <location>
        <begin position="317"/>
        <end position="336"/>
    </location>
</feature>
<evidence type="ECO:0000256" key="1">
    <source>
        <dbReference type="ARBA" id="ARBA00004141"/>
    </source>
</evidence>
<evidence type="ECO:0000256" key="2">
    <source>
        <dbReference type="ARBA" id="ARBA00006727"/>
    </source>
</evidence>
<feature type="transmembrane region" description="Helical" evidence="4">
    <location>
        <begin position="409"/>
        <end position="429"/>
    </location>
</feature>
<dbReference type="InterPro" id="IPR011701">
    <property type="entry name" value="MFS"/>
</dbReference>
<feature type="transmembrane region" description="Helical" evidence="4">
    <location>
        <begin position="142"/>
        <end position="165"/>
    </location>
</feature>